<dbReference type="AlphaFoldDB" id="A0A2J6TLC2"/>
<dbReference type="InParanoid" id="A0A2J6TLC2"/>
<dbReference type="PROSITE" id="PS50157">
    <property type="entry name" value="ZINC_FINGER_C2H2_2"/>
    <property type="match status" value="1"/>
</dbReference>
<keyword evidence="1" id="KW-0479">Metal-binding</keyword>
<evidence type="ECO:0000259" key="3">
    <source>
        <dbReference type="PROSITE" id="PS50157"/>
    </source>
</evidence>
<feature type="compositionally biased region" description="Basic and acidic residues" evidence="2">
    <location>
        <begin position="30"/>
        <end position="43"/>
    </location>
</feature>
<feature type="compositionally biased region" description="Acidic residues" evidence="2">
    <location>
        <begin position="46"/>
        <end position="55"/>
    </location>
</feature>
<keyword evidence="1" id="KW-0862">Zinc</keyword>
<dbReference type="Proteomes" id="UP000235371">
    <property type="component" value="Unassembled WGS sequence"/>
</dbReference>
<evidence type="ECO:0000256" key="2">
    <source>
        <dbReference type="SAM" id="MobiDB-lite"/>
    </source>
</evidence>
<dbReference type="InterPro" id="IPR013087">
    <property type="entry name" value="Znf_C2H2_type"/>
</dbReference>
<sequence>MPPLTQPLYLCHICFQLYFDRIELLKHYNSSHGDENEFPKDGEGGGSEDDSEDSEGAGNGGEGCVMDKYGKRDQSGESLDVMFP</sequence>
<evidence type="ECO:0000256" key="1">
    <source>
        <dbReference type="PROSITE-ProRule" id="PRU00042"/>
    </source>
</evidence>
<dbReference type="PROSITE" id="PS00028">
    <property type="entry name" value="ZINC_FINGER_C2H2_1"/>
    <property type="match status" value="1"/>
</dbReference>
<feature type="region of interest" description="Disordered" evidence="2">
    <location>
        <begin position="30"/>
        <end position="84"/>
    </location>
</feature>
<reference evidence="4 5" key="1">
    <citation type="submission" date="2016-04" db="EMBL/GenBank/DDBJ databases">
        <title>A degradative enzymes factory behind the ericoid mycorrhizal symbiosis.</title>
        <authorList>
            <consortium name="DOE Joint Genome Institute"/>
            <person name="Martino E."/>
            <person name="Morin E."/>
            <person name="Grelet G."/>
            <person name="Kuo A."/>
            <person name="Kohler A."/>
            <person name="Daghino S."/>
            <person name="Barry K."/>
            <person name="Choi C."/>
            <person name="Cichocki N."/>
            <person name="Clum A."/>
            <person name="Copeland A."/>
            <person name="Hainaut M."/>
            <person name="Haridas S."/>
            <person name="Labutti K."/>
            <person name="Lindquist E."/>
            <person name="Lipzen A."/>
            <person name="Khouja H.-R."/>
            <person name="Murat C."/>
            <person name="Ohm R."/>
            <person name="Olson A."/>
            <person name="Spatafora J."/>
            <person name="Veneault-Fourrey C."/>
            <person name="Henrissat B."/>
            <person name="Grigoriev I."/>
            <person name="Martin F."/>
            <person name="Perotto S."/>
        </authorList>
    </citation>
    <scope>NUCLEOTIDE SEQUENCE [LARGE SCALE GENOMIC DNA]</scope>
    <source>
        <strain evidence="4 5">E</strain>
    </source>
</reference>
<keyword evidence="1" id="KW-0863">Zinc-finger</keyword>
<protein>
    <recommendedName>
        <fullName evidence="3">C2H2-type domain-containing protein</fullName>
    </recommendedName>
</protein>
<organism evidence="4 5">
    <name type="scientific">Hyaloscypha bicolor E</name>
    <dbReference type="NCBI Taxonomy" id="1095630"/>
    <lineage>
        <taxon>Eukaryota</taxon>
        <taxon>Fungi</taxon>
        <taxon>Dikarya</taxon>
        <taxon>Ascomycota</taxon>
        <taxon>Pezizomycotina</taxon>
        <taxon>Leotiomycetes</taxon>
        <taxon>Helotiales</taxon>
        <taxon>Hyaloscyphaceae</taxon>
        <taxon>Hyaloscypha</taxon>
        <taxon>Hyaloscypha bicolor</taxon>
    </lineage>
</organism>
<dbReference type="OrthoDB" id="203599at2759"/>
<gene>
    <name evidence="4" type="ORF">K444DRAFT_609631</name>
</gene>
<dbReference type="GeneID" id="36587684"/>
<keyword evidence="5" id="KW-1185">Reference proteome</keyword>
<feature type="domain" description="C2H2-type" evidence="3">
    <location>
        <begin position="9"/>
        <end position="37"/>
    </location>
</feature>
<dbReference type="RefSeq" id="XP_024740723.1">
    <property type="nucleotide sequence ID" value="XM_024879607.1"/>
</dbReference>
<name>A0A2J6TLC2_9HELO</name>
<evidence type="ECO:0000313" key="5">
    <source>
        <dbReference type="Proteomes" id="UP000235371"/>
    </source>
</evidence>
<feature type="non-terminal residue" evidence="4">
    <location>
        <position position="84"/>
    </location>
</feature>
<evidence type="ECO:0000313" key="4">
    <source>
        <dbReference type="EMBL" id="PMD63819.1"/>
    </source>
</evidence>
<proteinExistence type="predicted"/>
<dbReference type="GO" id="GO:0008270">
    <property type="term" value="F:zinc ion binding"/>
    <property type="evidence" value="ECO:0007669"/>
    <property type="project" value="UniProtKB-KW"/>
</dbReference>
<dbReference type="EMBL" id="KZ613779">
    <property type="protein sequence ID" value="PMD63819.1"/>
    <property type="molecule type" value="Genomic_DNA"/>
</dbReference>
<accession>A0A2J6TLC2</accession>